<dbReference type="PANTHER" id="PTHR33395">
    <property type="entry name" value="TRANSCRIPTASE, PUTATIVE-RELATED-RELATED"/>
    <property type="match status" value="1"/>
</dbReference>
<feature type="domain" description="Reverse transcriptase" evidence="1">
    <location>
        <begin position="596"/>
        <end position="683"/>
    </location>
</feature>
<name>A0A6S7JXX9_PARCT</name>
<dbReference type="Pfam" id="PF00078">
    <property type="entry name" value="RVT_1"/>
    <property type="match status" value="1"/>
</dbReference>
<evidence type="ECO:0000313" key="3">
    <source>
        <dbReference type="EMBL" id="CAB4036677.1"/>
    </source>
</evidence>
<dbReference type="AlphaFoldDB" id="A0A6S7JXX9"/>
<dbReference type="GO" id="GO:0003824">
    <property type="term" value="F:catalytic activity"/>
    <property type="evidence" value="ECO:0007669"/>
    <property type="project" value="InterPro"/>
</dbReference>
<accession>A0A6S7JXX9</accession>
<evidence type="ECO:0000259" key="2">
    <source>
        <dbReference type="Pfam" id="PF03372"/>
    </source>
</evidence>
<dbReference type="InterPro" id="IPR036691">
    <property type="entry name" value="Endo/exonu/phosph_ase_sf"/>
</dbReference>
<proteinExistence type="predicted"/>
<comment type="caution">
    <text evidence="3">The sequence shown here is derived from an EMBL/GenBank/DDBJ whole genome shotgun (WGS) entry which is preliminary data.</text>
</comment>
<protein>
    <submittedName>
        <fullName evidence="3">Uncharacterized protein</fullName>
    </submittedName>
</protein>
<sequence length="695" mass="78782">MAKWFLILAVSFWLLKRSKTALPHHNNTSVPGNIVISSKLTSIPDRLSYIWTSTRDVVLRKCAMSSKYRYGLEFKIKKKNLHLFLLILLSGDVATNPGPGTSTEHTSNELNAIYLNARSLKAFVLFNDDSSAKVCKITLLQNLVHSGSYDIICICETWLNDSIISSELLPGYSVFRRDRVEKVGGGVLVAVKANLHATSRPDLERNEIELVVVELNNTNSKPVILYTFYRPPVSGPEVFHHLSSSLQNTSESSCIVLAGDFNLPALDWTTFDEQIPTTAGGQLENSFCDLFHDNFLQQFILGPTHNCGNKLDLLLSNCPEIITNVETSTPEQCKFPTDHYIVEFQIKLKFKRARNVKRRIYNYKMAKFEGLRNCLSNVPFENDFSDDIVQYWSNWKDLFLTAVNKFVLVKTIKDINSPQWIDGEVRQLVRKKYAALKKFRQNRSIIRKQKLRCISQNIKSLIRKKHREYLERVESSFNKNPKFFWSYHKAILHHKEQHNAVVTYKDITAKTPAEKAELFNSYFSSVFVPSKFTTDTDIDSFDSDTQISDITLTTEEVAACLYNLDISKASGPDGIPARILKECCHQIAPSISCPSSSSWVPVISGVPQGSILGPILFAVFINDLPEVISNGSSEAMYADDTKLFRNINSTTDGDCLQESLSNLDTWSHDNNIKFNALKCKVLSVTRKKYGTRIFK</sequence>
<dbReference type="EMBL" id="CACRXK020022288">
    <property type="protein sequence ID" value="CAB4036677.1"/>
    <property type="molecule type" value="Genomic_DNA"/>
</dbReference>
<reference evidence="3" key="1">
    <citation type="submission" date="2020-04" db="EMBL/GenBank/DDBJ databases">
        <authorList>
            <person name="Alioto T."/>
            <person name="Alioto T."/>
            <person name="Gomez Garrido J."/>
        </authorList>
    </citation>
    <scope>NUCLEOTIDE SEQUENCE</scope>
    <source>
        <strain evidence="3">A484AB</strain>
    </source>
</reference>
<dbReference type="OrthoDB" id="5990125at2759"/>
<evidence type="ECO:0000259" key="1">
    <source>
        <dbReference type="Pfam" id="PF00078"/>
    </source>
</evidence>
<gene>
    <name evidence="3" type="ORF">PACLA_8A068561</name>
</gene>
<keyword evidence="4" id="KW-1185">Reference proteome</keyword>
<dbReference type="InterPro" id="IPR005135">
    <property type="entry name" value="Endo/exonuclease/phosphatase"/>
</dbReference>
<dbReference type="Gene3D" id="3.60.10.10">
    <property type="entry name" value="Endonuclease/exonuclease/phosphatase"/>
    <property type="match status" value="1"/>
</dbReference>
<dbReference type="SUPFAM" id="SSF56219">
    <property type="entry name" value="DNase I-like"/>
    <property type="match status" value="1"/>
</dbReference>
<organism evidence="3 4">
    <name type="scientific">Paramuricea clavata</name>
    <name type="common">Red gorgonian</name>
    <name type="synonym">Violescent sea-whip</name>
    <dbReference type="NCBI Taxonomy" id="317549"/>
    <lineage>
        <taxon>Eukaryota</taxon>
        <taxon>Metazoa</taxon>
        <taxon>Cnidaria</taxon>
        <taxon>Anthozoa</taxon>
        <taxon>Octocorallia</taxon>
        <taxon>Malacalcyonacea</taxon>
        <taxon>Plexauridae</taxon>
        <taxon>Paramuricea</taxon>
    </lineage>
</organism>
<dbReference type="Proteomes" id="UP001152795">
    <property type="component" value="Unassembled WGS sequence"/>
</dbReference>
<evidence type="ECO:0000313" key="4">
    <source>
        <dbReference type="Proteomes" id="UP001152795"/>
    </source>
</evidence>
<feature type="domain" description="Endonuclease/exonuclease/phosphatase" evidence="2">
    <location>
        <begin position="116"/>
        <end position="317"/>
    </location>
</feature>
<dbReference type="PANTHER" id="PTHR33395:SF22">
    <property type="entry name" value="REVERSE TRANSCRIPTASE DOMAIN-CONTAINING PROTEIN"/>
    <property type="match status" value="1"/>
</dbReference>
<dbReference type="Pfam" id="PF03372">
    <property type="entry name" value="Exo_endo_phos"/>
    <property type="match status" value="1"/>
</dbReference>
<dbReference type="InterPro" id="IPR000477">
    <property type="entry name" value="RT_dom"/>
</dbReference>